<gene>
    <name evidence="2" type="ORF">F0562_032478</name>
</gene>
<reference evidence="2 3" key="1">
    <citation type="submission" date="2019-09" db="EMBL/GenBank/DDBJ databases">
        <title>A chromosome-level genome assembly of the Chinese tupelo Nyssa sinensis.</title>
        <authorList>
            <person name="Yang X."/>
            <person name="Kang M."/>
            <person name="Yang Y."/>
            <person name="Xiong H."/>
            <person name="Wang M."/>
            <person name="Zhang Z."/>
            <person name="Wang Z."/>
            <person name="Wu H."/>
            <person name="Ma T."/>
            <person name="Liu J."/>
            <person name="Xi Z."/>
        </authorList>
    </citation>
    <scope>NUCLEOTIDE SEQUENCE [LARGE SCALE GENOMIC DNA]</scope>
    <source>
        <strain evidence="2">J267</strain>
        <tissue evidence="2">Leaf</tissue>
    </source>
</reference>
<dbReference type="AlphaFoldDB" id="A0A5J5AMV0"/>
<keyword evidence="3" id="KW-1185">Reference proteome</keyword>
<organism evidence="2 3">
    <name type="scientific">Nyssa sinensis</name>
    <dbReference type="NCBI Taxonomy" id="561372"/>
    <lineage>
        <taxon>Eukaryota</taxon>
        <taxon>Viridiplantae</taxon>
        <taxon>Streptophyta</taxon>
        <taxon>Embryophyta</taxon>
        <taxon>Tracheophyta</taxon>
        <taxon>Spermatophyta</taxon>
        <taxon>Magnoliopsida</taxon>
        <taxon>eudicotyledons</taxon>
        <taxon>Gunneridae</taxon>
        <taxon>Pentapetalae</taxon>
        <taxon>asterids</taxon>
        <taxon>Cornales</taxon>
        <taxon>Nyssaceae</taxon>
        <taxon>Nyssa</taxon>
    </lineage>
</organism>
<name>A0A5J5AMV0_9ASTE</name>
<dbReference type="Proteomes" id="UP000325577">
    <property type="component" value="Linkage Group LG19"/>
</dbReference>
<proteinExistence type="predicted"/>
<dbReference type="EMBL" id="CM018042">
    <property type="protein sequence ID" value="KAA8532445.1"/>
    <property type="molecule type" value="Genomic_DNA"/>
</dbReference>
<evidence type="ECO:0000256" key="1">
    <source>
        <dbReference type="SAM" id="MobiDB-lite"/>
    </source>
</evidence>
<evidence type="ECO:0000313" key="2">
    <source>
        <dbReference type="EMBL" id="KAA8532445.1"/>
    </source>
</evidence>
<evidence type="ECO:0000313" key="3">
    <source>
        <dbReference type="Proteomes" id="UP000325577"/>
    </source>
</evidence>
<sequence>MMVTSGLLRVSVGPKLAATTTGMERAVRATNFEPVAMAGLVVAAVGSESQQPGIMKAKRSTIDCVPQCWTLGSPAPHPTATTAHHRSTTVTKQCSSRRSSPAPQRSRLAAFVAVAIVIAKDLSPLLTVVDAPLFPSQSPSLTTLPCRHYQCPG</sequence>
<accession>A0A5J5AMV0</accession>
<protein>
    <submittedName>
        <fullName evidence="2">Uncharacterized protein</fullName>
    </submittedName>
</protein>
<feature type="region of interest" description="Disordered" evidence="1">
    <location>
        <begin position="76"/>
        <end position="102"/>
    </location>
</feature>